<accession>A0AAV4CAS4</accession>
<proteinExistence type="predicted"/>
<name>A0AAV4CAS4_9GAST</name>
<dbReference type="EMBL" id="BLXT01006069">
    <property type="protein sequence ID" value="GFO28647.1"/>
    <property type="molecule type" value="Genomic_DNA"/>
</dbReference>
<evidence type="ECO:0000313" key="3">
    <source>
        <dbReference type="Proteomes" id="UP000735302"/>
    </source>
</evidence>
<dbReference type="AlphaFoldDB" id="A0AAV4CAS4"/>
<feature type="region of interest" description="Disordered" evidence="1">
    <location>
        <begin position="1"/>
        <end position="28"/>
    </location>
</feature>
<comment type="caution">
    <text evidence="2">The sequence shown here is derived from an EMBL/GenBank/DDBJ whole genome shotgun (WGS) entry which is preliminary data.</text>
</comment>
<evidence type="ECO:0000256" key="1">
    <source>
        <dbReference type="SAM" id="MobiDB-lite"/>
    </source>
</evidence>
<dbReference type="Proteomes" id="UP000735302">
    <property type="component" value="Unassembled WGS sequence"/>
</dbReference>
<protein>
    <submittedName>
        <fullName evidence="2">Uncharacterized protein</fullName>
    </submittedName>
</protein>
<feature type="compositionally biased region" description="Basic and acidic residues" evidence="1">
    <location>
        <begin position="11"/>
        <end position="27"/>
    </location>
</feature>
<reference evidence="2 3" key="1">
    <citation type="journal article" date="2021" name="Elife">
        <title>Chloroplast acquisition without the gene transfer in kleptoplastic sea slugs, Plakobranchus ocellatus.</title>
        <authorList>
            <person name="Maeda T."/>
            <person name="Takahashi S."/>
            <person name="Yoshida T."/>
            <person name="Shimamura S."/>
            <person name="Takaki Y."/>
            <person name="Nagai Y."/>
            <person name="Toyoda A."/>
            <person name="Suzuki Y."/>
            <person name="Arimoto A."/>
            <person name="Ishii H."/>
            <person name="Satoh N."/>
            <person name="Nishiyama T."/>
            <person name="Hasebe M."/>
            <person name="Maruyama T."/>
            <person name="Minagawa J."/>
            <person name="Obokata J."/>
            <person name="Shigenobu S."/>
        </authorList>
    </citation>
    <scope>NUCLEOTIDE SEQUENCE [LARGE SCALE GENOMIC DNA]</scope>
</reference>
<evidence type="ECO:0000313" key="2">
    <source>
        <dbReference type="EMBL" id="GFO28647.1"/>
    </source>
</evidence>
<sequence length="137" mass="15455">MEAQGSTSPFGRERIPFRERRSGRAEAEEFVQVESENVASAGTKIVHNQHPQESLALTGLTSRDASSYLMFALKSYLQLEQWQSWLFAEMSRRTSRSRATDVRPGCKTQRIAPTLLQDGSRSRLGVLPPKKQECVQT</sequence>
<keyword evidence="3" id="KW-1185">Reference proteome</keyword>
<gene>
    <name evidence="2" type="ORF">PoB_005515200</name>
</gene>
<organism evidence="2 3">
    <name type="scientific">Plakobranchus ocellatus</name>
    <dbReference type="NCBI Taxonomy" id="259542"/>
    <lineage>
        <taxon>Eukaryota</taxon>
        <taxon>Metazoa</taxon>
        <taxon>Spiralia</taxon>
        <taxon>Lophotrochozoa</taxon>
        <taxon>Mollusca</taxon>
        <taxon>Gastropoda</taxon>
        <taxon>Heterobranchia</taxon>
        <taxon>Euthyneura</taxon>
        <taxon>Panpulmonata</taxon>
        <taxon>Sacoglossa</taxon>
        <taxon>Placobranchoidea</taxon>
        <taxon>Plakobranchidae</taxon>
        <taxon>Plakobranchus</taxon>
    </lineage>
</organism>